<keyword evidence="3" id="KW-1185">Reference proteome</keyword>
<dbReference type="RefSeq" id="WP_349640175.1">
    <property type="nucleotide sequence ID" value="NZ_CP090958.1"/>
</dbReference>
<protein>
    <submittedName>
        <fullName evidence="2">Uncharacterized protein</fullName>
    </submittedName>
</protein>
<dbReference type="EMBL" id="CP090958">
    <property type="protein sequence ID" value="WGW13356.1"/>
    <property type="molecule type" value="Genomic_DNA"/>
</dbReference>
<sequence length="57" mass="6104">MDPVTLSGGSLIFGIVCAIACNFIAKNKGRGRVLWTVLGFLFSIVSLIIVLVLPKKN</sequence>
<reference evidence="2 3" key="1">
    <citation type="submission" date="2023-05" db="EMBL/GenBank/DDBJ databases">
        <title>Lithophilousrod everest ZFBP1038 complete genpme.</title>
        <authorList>
            <person name="Tian M."/>
        </authorList>
    </citation>
    <scope>NUCLEOTIDE SEQUENCE [LARGE SCALE GENOMIC DNA]</scope>
    <source>
        <strain evidence="2 3">ZFBP1038</strain>
    </source>
</reference>
<evidence type="ECO:0000256" key="1">
    <source>
        <dbReference type="SAM" id="Phobius"/>
    </source>
</evidence>
<keyword evidence="1" id="KW-0812">Transmembrane</keyword>
<dbReference type="Proteomes" id="UP001209083">
    <property type="component" value="Chromosome"/>
</dbReference>
<proteinExistence type="predicted"/>
<feature type="transmembrane region" description="Helical" evidence="1">
    <location>
        <begin position="6"/>
        <end position="25"/>
    </location>
</feature>
<feature type="transmembrane region" description="Helical" evidence="1">
    <location>
        <begin position="32"/>
        <end position="53"/>
    </location>
</feature>
<keyword evidence="1" id="KW-0472">Membrane</keyword>
<name>A0ABY8QX23_9MICO</name>
<evidence type="ECO:0000313" key="2">
    <source>
        <dbReference type="EMBL" id="WGW13356.1"/>
    </source>
</evidence>
<organism evidence="2 3">
    <name type="scientific">Saxibacter everestensis</name>
    <dbReference type="NCBI Taxonomy" id="2909229"/>
    <lineage>
        <taxon>Bacteria</taxon>
        <taxon>Bacillati</taxon>
        <taxon>Actinomycetota</taxon>
        <taxon>Actinomycetes</taxon>
        <taxon>Micrococcales</taxon>
        <taxon>Brevibacteriaceae</taxon>
        <taxon>Saxibacter</taxon>
    </lineage>
</organism>
<keyword evidence="1" id="KW-1133">Transmembrane helix</keyword>
<evidence type="ECO:0000313" key="3">
    <source>
        <dbReference type="Proteomes" id="UP001209083"/>
    </source>
</evidence>
<accession>A0ABY8QX23</accession>
<gene>
    <name evidence="2" type="ORF">LWF01_06205</name>
</gene>